<feature type="compositionally biased region" description="Basic and acidic residues" evidence="14">
    <location>
        <begin position="1"/>
        <end position="18"/>
    </location>
</feature>
<evidence type="ECO:0000256" key="14">
    <source>
        <dbReference type="SAM" id="MobiDB-lite"/>
    </source>
</evidence>
<dbReference type="GO" id="GO:0005634">
    <property type="term" value="C:nucleus"/>
    <property type="evidence" value="ECO:0007669"/>
    <property type="project" value="UniProtKB-ARBA"/>
</dbReference>
<keyword evidence="4" id="KW-0723">Serine/threonine-protein kinase</keyword>
<evidence type="ECO:0000256" key="3">
    <source>
        <dbReference type="ARBA" id="ARBA00012425"/>
    </source>
</evidence>
<accession>A0A085N0W2</accession>
<comment type="similarity">
    <text evidence="2">Belongs to the protein kinase superfamily. CMGC Ser/Thr protein kinase family. CDC2/CDKX subfamily.</text>
</comment>
<dbReference type="GO" id="GO:0007346">
    <property type="term" value="P:regulation of mitotic cell cycle"/>
    <property type="evidence" value="ECO:0007669"/>
    <property type="project" value="TreeGrafter"/>
</dbReference>
<dbReference type="Gene3D" id="3.30.200.20">
    <property type="entry name" value="Phosphorylase Kinase, domain 1"/>
    <property type="match status" value="1"/>
</dbReference>
<evidence type="ECO:0000256" key="13">
    <source>
        <dbReference type="ARBA" id="ARBA00079859"/>
    </source>
</evidence>
<evidence type="ECO:0000256" key="9">
    <source>
        <dbReference type="ARBA" id="ARBA00022840"/>
    </source>
</evidence>
<dbReference type="Proteomes" id="UP000030758">
    <property type="component" value="Unassembled WGS sequence"/>
</dbReference>
<evidence type="ECO:0000313" key="16">
    <source>
        <dbReference type="EMBL" id="KFD63108.1"/>
    </source>
</evidence>
<dbReference type="InterPro" id="IPR011009">
    <property type="entry name" value="Kinase-like_dom_sf"/>
</dbReference>
<evidence type="ECO:0000256" key="5">
    <source>
        <dbReference type="ARBA" id="ARBA00022553"/>
    </source>
</evidence>
<dbReference type="PROSITE" id="PS50011">
    <property type="entry name" value="PROTEIN_KINASE_DOM"/>
    <property type="match status" value="1"/>
</dbReference>
<dbReference type="Pfam" id="PF00069">
    <property type="entry name" value="Pkinase"/>
    <property type="match status" value="1"/>
</dbReference>
<keyword evidence="5" id="KW-0597">Phosphoprotein</keyword>
<evidence type="ECO:0000256" key="12">
    <source>
        <dbReference type="ARBA" id="ARBA00048367"/>
    </source>
</evidence>
<dbReference type="OrthoDB" id="647at2759"/>
<dbReference type="Gene3D" id="1.10.510.10">
    <property type="entry name" value="Transferase(Phosphotransferase) domain 1"/>
    <property type="match status" value="1"/>
</dbReference>
<comment type="catalytic activity">
    <reaction evidence="11">
        <text>L-threonyl-[protein] + ATP = O-phospho-L-threonyl-[protein] + ADP + H(+)</text>
        <dbReference type="Rhea" id="RHEA:46608"/>
        <dbReference type="Rhea" id="RHEA-COMP:11060"/>
        <dbReference type="Rhea" id="RHEA-COMP:11605"/>
        <dbReference type="ChEBI" id="CHEBI:15378"/>
        <dbReference type="ChEBI" id="CHEBI:30013"/>
        <dbReference type="ChEBI" id="CHEBI:30616"/>
        <dbReference type="ChEBI" id="CHEBI:61977"/>
        <dbReference type="ChEBI" id="CHEBI:456216"/>
        <dbReference type="EC" id="2.7.11.22"/>
    </reaction>
</comment>
<feature type="compositionally biased region" description="Basic and acidic residues" evidence="14">
    <location>
        <begin position="110"/>
        <end position="145"/>
    </location>
</feature>
<dbReference type="InterPro" id="IPR000719">
    <property type="entry name" value="Prot_kinase_dom"/>
</dbReference>
<gene>
    <name evidence="16" type="ORF">M514_12517</name>
</gene>
<keyword evidence="7" id="KW-0547">Nucleotide-binding</keyword>
<comment type="cofactor">
    <cofactor evidence="1">
        <name>Mg(2+)</name>
        <dbReference type="ChEBI" id="CHEBI:18420"/>
    </cofactor>
</comment>
<feature type="compositionally biased region" description="Polar residues" evidence="14">
    <location>
        <begin position="219"/>
        <end position="229"/>
    </location>
</feature>
<dbReference type="InterPro" id="IPR045267">
    <property type="entry name" value="CDK11/PITSLRE_STKc"/>
</dbReference>
<comment type="catalytic activity">
    <reaction evidence="12">
        <text>L-seryl-[protein] + ATP = O-phospho-L-seryl-[protein] + ADP + H(+)</text>
        <dbReference type="Rhea" id="RHEA:17989"/>
        <dbReference type="Rhea" id="RHEA-COMP:9863"/>
        <dbReference type="Rhea" id="RHEA-COMP:11604"/>
        <dbReference type="ChEBI" id="CHEBI:15378"/>
        <dbReference type="ChEBI" id="CHEBI:29999"/>
        <dbReference type="ChEBI" id="CHEBI:30616"/>
        <dbReference type="ChEBI" id="CHEBI:83421"/>
        <dbReference type="ChEBI" id="CHEBI:456216"/>
        <dbReference type="EC" id="2.7.11.22"/>
    </reaction>
</comment>
<dbReference type="CDD" id="cd07843">
    <property type="entry name" value="STKc_CDC2L1"/>
    <property type="match status" value="1"/>
</dbReference>
<evidence type="ECO:0000256" key="11">
    <source>
        <dbReference type="ARBA" id="ARBA00047811"/>
    </source>
</evidence>
<keyword evidence="8" id="KW-0418">Kinase</keyword>
<evidence type="ECO:0000256" key="4">
    <source>
        <dbReference type="ARBA" id="ARBA00022527"/>
    </source>
</evidence>
<dbReference type="SMART" id="SM00220">
    <property type="entry name" value="S_TKc"/>
    <property type="match status" value="1"/>
</dbReference>
<dbReference type="AlphaFoldDB" id="A0A085N0W2"/>
<sequence>MLDGDEDRHDDNKSRKNVGDAAQKSVPIDDLEDDAALRAALLASRRFARKQHRPQEEYLVDGGSKHHGPVSLKRSWGKSSVEMDSVKKKKDEEVLKSPSRPAAQAVSSSDNKRSDAQKWSEDKKRSAEHRGSDRKERRSDTGGRREHQHVHRKDEHRHEKSSQKQPTRPREKNVHSDTFLKERRTPRAEQQHRNAESEDDEAADVEETVNFMEAGETFITLSSESSPFKDTSARSEHGSTAEATSTHAAGSEAKEERSSDGSTDNVQGESFHKDEAVVDFDVSDVNVATDGDSNESDRQVAPDVGHSSGSSNAADECSSESVQLPIYCPAVMGCRSVDEFHCLNRIEEGTYGVVYRALEKRTGEVVALKRLKMEKEKDGFPITALREVNMLLKSRSHPNIVNVREIVVGSNMDKIYLVMEYVEHDLKSLMDSMKQPFLVGEVKTLMYQLLSGIHHLHDNWILHRDLKTSNLLLSHRGILKIGDFGLAREYGSPLKPYTPVVVTLWYRAPELLLGVKEYSTAIDLWSVGCIFAELLTLKPLFPGRTEVEQLNRFFKMLGTPNEETWPGYSELPVLKRTHFVECPFNQLRKHFGATLSDTGFQLLSRFLTYYPKARISALEASRHSWFVEEPRPVHPSLFPTWPAKSELVKVSSSDNKRKSDSAGDASKPAARETEKDLLNTLRIRPHQSRTAGFTLKFDAVKF</sequence>
<evidence type="ECO:0000256" key="2">
    <source>
        <dbReference type="ARBA" id="ARBA00006485"/>
    </source>
</evidence>
<dbReference type="PROSITE" id="PS00108">
    <property type="entry name" value="PROTEIN_KINASE_ST"/>
    <property type="match status" value="1"/>
</dbReference>
<dbReference type="InterPro" id="IPR050108">
    <property type="entry name" value="CDK"/>
</dbReference>
<dbReference type="PANTHER" id="PTHR24056">
    <property type="entry name" value="CELL DIVISION PROTEIN KINASE"/>
    <property type="match status" value="1"/>
</dbReference>
<protein>
    <recommendedName>
        <fullName evidence="3">cyclin-dependent kinase</fullName>
        <ecNumber evidence="3">2.7.11.22</ecNumber>
    </recommendedName>
    <alternativeName>
        <fullName evidence="13">Galactosyltransferase-associated protein kinase p58/GTA</fullName>
    </alternativeName>
</protein>
<reference evidence="16" key="1">
    <citation type="journal article" date="2014" name="Nat. Genet.">
        <title>Genome and transcriptome of the porcine whipworm Trichuris suis.</title>
        <authorList>
            <person name="Jex A.R."/>
            <person name="Nejsum P."/>
            <person name="Schwarz E.M."/>
            <person name="Hu L."/>
            <person name="Young N.D."/>
            <person name="Hall R.S."/>
            <person name="Korhonen P.K."/>
            <person name="Liao S."/>
            <person name="Thamsborg S."/>
            <person name="Xia J."/>
            <person name="Xu P."/>
            <person name="Wang S."/>
            <person name="Scheerlinck J.P."/>
            <person name="Hofmann A."/>
            <person name="Sternberg P.W."/>
            <person name="Wang J."/>
            <person name="Gasser R.B."/>
        </authorList>
    </citation>
    <scope>NUCLEOTIDE SEQUENCE [LARGE SCALE GENOMIC DNA]</scope>
    <source>
        <strain evidence="16">DCEP-RM93F</strain>
    </source>
</reference>
<evidence type="ECO:0000259" key="15">
    <source>
        <dbReference type="PROSITE" id="PS50011"/>
    </source>
</evidence>
<feature type="domain" description="Protein kinase" evidence="15">
    <location>
        <begin position="340"/>
        <end position="626"/>
    </location>
</feature>
<dbReference type="GO" id="GO:0004693">
    <property type="term" value="F:cyclin-dependent protein serine/threonine kinase activity"/>
    <property type="evidence" value="ECO:0007669"/>
    <property type="project" value="UniProtKB-EC"/>
</dbReference>
<evidence type="ECO:0000256" key="1">
    <source>
        <dbReference type="ARBA" id="ARBA00001946"/>
    </source>
</evidence>
<dbReference type="InterPro" id="IPR008271">
    <property type="entry name" value="Ser/Thr_kinase_AS"/>
</dbReference>
<dbReference type="SUPFAM" id="SSF56112">
    <property type="entry name" value="Protein kinase-like (PK-like)"/>
    <property type="match status" value="1"/>
</dbReference>
<feature type="region of interest" description="Disordered" evidence="14">
    <location>
        <begin position="48"/>
        <end position="316"/>
    </location>
</feature>
<keyword evidence="10" id="KW-0131">Cell cycle</keyword>
<dbReference type="GO" id="GO:0005524">
    <property type="term" value="F:ATP binding"/>
    <property type="evidence" value="ECO:0007669"/>
    <property type="project" value="UniProtKB-KW"/>
</dbReference>
<keyword evidence="6" id="KW-0808">Transferase</keyword>
<feature type="compositionally biased region" description="Acidic residues" evidence="14">
    <location>
        <begin position="197"/>
        <end position="207"/>
    </location>
</feature>
<feature type="region of interest" description="Disordered" evidence="14">
    <location>
        <begin position="1"/>
        <end position="32"/>
    </location>
</feature>
<organism evidence="16">
    <name type="scientific">Trichuris suis</name>
    <name type="common">pig whipworm</name>
    <dbReference type="NCBI Taxonomy" id="68888"/>
    <lineage>
        <taxon>Eukaryota</taxon>
        <taxon>Metazoa</taxon>
        <taxon>Ecdysozoa</taxon>
        <taxon>Nematoda</taxon>
        <taxon>Enoplea</taxon>
        <taxon>Dorylaimia</taxon>
        <taxon>Trichinellida</taxon>
        <taxon>Trichuridae</taxon>
        <taxon>Trichuris</taxon>
    </lineage>
</organism>
<evidence type="ECO:0000256" key="6">
    <source>
        <dbReference type="ARBA" id="ARBA00022679"/>
    </source>
</evidence>
<feature type="compositionally biased region" description="Basic and acidic residues" evidence="14">
    <location>
        <begin position="152"/>
        <end position="196"/>
    </location>
</feature>
<keyword evidence="9" id="KW-0067">ATP-binding</keyword>
<dbReference type="FunFam" id="1.10.510.10:FF:000124">
    <property type="entry name" value="cyclin-dependent kinase 11B isoform X1"/>
    <property type="match status" value="1"/>
</dbReference>
<feature type="region of interest" description="Disordered" evidence="14">
    <location>
        <begin position="652"/>
        <end position="678"/>
    </location>
</feature>
<evidence type="ECO:0000256" key="7">
    <source>
        <dbReference type="ARBA" id="ARBA00022741"/>
    </source>
</evidence>
<evidence type="ECO:0000256" key="10">
    <source>
        <dbReference type="ARBA" id="ARBA00023306"/>
    </source>
</evidence>
<feature type="compositionally biased region" description="Basic and acidic residues" evidence="14">
    <location>
        <begin position="84"/>
        <end position="95"/>
    </location>
</feature>
<dbReference type="PANTHER" id="PTHR24056:SF107">
    <property type="entry name" value="CYCLIN-DEPENDENT KINASE 11A-RELATED"/>
    <property type="match status" value="1"/>
</dbReference>
<proteinExistence type="inferred from homology"/>
<name>A0A085N0W2_9BILA</name>
<dbReference type="FunFam" id="3.30.200.20:FF:000054">
    <property type="entry name" value="Cyclin-dependent kinase 11B"/>
    <property type="match status" value="1"/>
</dbReference>
<dbReference type="EMBL" id="KL367580">
    <property type="protein sequence ID" value="KFD63108.1"/>
    <property type="molecule type" value="Genomic_DNA"/>
</dbReference>
<evidence type="ECO:0000256" key="8">
    <source>
        <dbReference type="ARBA" id="ARBA00022777"/>
    </source>
</evidence>
<dbReference type="EC" id="2.7.11.22" evidence="3"/>